<evidence type="ECO:0000313" key="1">
    <source>
        <dbReference type="EMBL" id="GBN54466.1"/>
    </source>
</evidence>
<evidence type="ECO:0000313" key="2">
    <source>
        <dbReference type="Proteomes" id="UP000499080"/>
    </source>
</evidence>
<gene>
    <name evidence="1" type="ORF">AVEN_76779_1</name>
</gene>
<organism evidence="1 2">
    <name type="scientific">Araneus ventricosus</name>
    <name type="common">Orbweaver spider</name>
    <name type="synonym">Epeira ventricosa</name>
    <dbReference type="NCBI Taxonomy" id="182803"/>
    <lineage>
        <taxon>Eukaryota</taxon>
        <taxon>Metazoa</taxon>
        <taxon>Ecdysozoa</taxon>
        <taxon>Arthropoda</taxon>
        <taxon>Chelicerata</taxon>
        <taxon>Arachnida</taxon>
        <taxon>Araneae</taxon>
        <taxon>Araneomorphae</taxon>
        <taxon>Entelegynae</taxon>
        <taxon>Araneoidea</taxon>
        <taxon>Araneidae</taxon>
        <taxon>Araneus</taxon>
    </lineage>
</organism>
<keyword evidence="2" id="KW-1185">Reference proteome</keyword>
<sequence length="105" mass="11014">MVQVTGCHGTQQGRHAAGIPSLSACLGANSGTYTFRVTPGTVMTTLNARAQRGSTVLQQACEIHNSSCCKNFNVTNTPDEDAIATGSEDLEVEGTGLDIVTTWLQ</sequence>
<proteinExistence type="predicted"/>
<dbReference type="Proteomes" id="UP000499080">
    <property type="component" value="Unassembled WGS sequence"/>
</dbReference>
<dbReference type="EMBL" id="BGPR01217047">
    <property type="protein sequence ID" value="GBN54466.1"/>
    <property type="molecule type" value="Genomic_DNA"/>
</dbReference>
<reference evidence="1 2" key="1">
    <citation type="journal article" date="2019" name="Sci. Rep.">
        <title>Orb-weaving spider Araneus ventricosus genome elucidates the spidroin gene catalogue.</title>
        <authorList>
            <person name="Kono N."/>
            <person name="Nakamura H."/>
            <person name="Ohtoshi R."/>
            <person name="Moran D.A.P."/>
            <person name="Shinohara A."/>
            <person name="Yoshida Y."/>
            <person name="Fujiwara M."/>
            <person name="Mori M."/>
            <person name="Tomita M."/>
            <person name="Arakawa K."/>
        </authorList>
    </citation>
    <scope>NUCLEOTIDE SEQUENCE [LARGE SCALE GENOMIC DNA]</scope>
</reference>
<protein>
    <submittedName>
        <fullName evidence="1">Uncharacterized protein</fullName>
    </submittedName>
</protein>
<dbReference type="AlphaFoldDB" id="A0A4Y2PWH5"/>
<comment type="caution">
    <text evidence="1">The sequence shown here is derived from an EMBL/GenBank/DDBJ whole genome shotgun (WGS) entry which is preliminary data.</text>
</comment>
<accession>A0A4Y2PWH5</accession>
<name>A0A4Y2PWH5_ARAVE</name>